<feature type="domain" description="Periplasmic binding protein" evidence="5">
    <location>
        <begin position="36"/>
        <end position="291"/>
    </location>
</feature>
<comment type="similarity">
    <text evidence="2">Belongs to the bacterial solute-binding protein 2 family.</text>
</comment>
<evidence type="ECO:0000313" key="7">
    <source>
        <dbReference type="Proteomes" id="UP000475385"/>
    </source>
</evidence>
<dbReference type="Gene3D" id="3.40.50.2300">
    <property type="match status" value="2"/>
</dbReference>
<keyword evidence="7" id="KW-1185">Reference proteome</keyword>
<name>A0A6M1LHA7_9PROT</name>
<sequence>MINRLTRRGLLGTALALPALGAVARGAQAQGRGPVIGVSWSNFQEERWKTDEAAIQAAIRAAGGSYLSADAQSNPGKQLTDIESLLARGAKALIVLAQDAAAVRPGVQKAINEGVPVVGYDRLIEMPEVFYLTFDNVEVGRMMARSVLAAKPEGNYAFIKGSSADPNADFLFRGSMEILKPHIDAGRIRNVGEAYTDGWLPANAQRNMEQMLTRNNNRIDAVVAANDGTAGGAIAALAAQGLAGSVPVSGQDADRAALNRIAAGTQTVTIWKDARELGKNAAEIAVRLAGGARLAEVPGAVQWNEGPQRARMTARFLAPVPVTRENLGVVIEAGWAPKAAVCQGVPAGRVQACN</sequence>
<dbReference type="NCBIfam" id="TIGR02634">
    <property type="entry name" value="xylF"/>
    <property type="match status" value="1"/>
</dbReference>
<dbReference type="InterPro" id="IPR006311">
    <property type="entry name" value="TAT_signal"/>
</dbReference>
<dbReference type="AlphaFoldDB" id="A0A6M1LHA7"/>
<dbReference type="InterPro" id="IPR025997">
    <property type="entry name" value="SBP_2_dom"/>
</dbReference>
<evidence type="ECO:0000256" key="4">
    <source>
        <dbReference type="SAM" id="SignalP"/>
    </source>
</evidence>
<dbReference type="Pfam" id="PF13407">
    <property type="entry name" value="Peripla_BP_4"/>
    <property type="match status" value="1"/>
</dbReference>
<evidence type="ECO:0000256" key="3">
    <source>
        <dbReference type="ARBA" id="ARBA00022729"/>
    </source>
</evidence>
<reference evidence="6 7" key="1">
    <citation type="submission" date="2020-03" db="EMBL/GenBank/DDBJ databases">
        <title>Roseomonas stagni sp. nov., isolated from pond water in Japan.</title>
        <authorList>
            <person name="Furuhata K."/>
            <person name="Miyamoto H."/>
            <person name="Goto K."/>
        </authorList>
    </citation>
    <scope>NUCLEOTIDE SEQUENCE [LARGE SCALE GENOMIC DNA]</scope>
    <source>
        <strain evidence="6 7">PeD5</strain>
    </source>
</reference>
<gene>
    <name evidence="6" type="primary">xylF</name>
    <name evidence="6" type="ORF">G3576_05035</name>
</gene>
<dbReference type="PANTHER" id="PTHR30036:SF1">
    <property type="entry name" value="D-XYLOSE-BINDING PERIPLASMIC PROTEIN"/>
    <property type="match status" value="1"/>
</dbReference>
<accession>A0A6M1LHA7</accession>
<dbReference type="InterPro" id="IPR013456">
    <property type="entry name" value="XylF"/>
</dbReference>
<dbReference type="GO" id="GO:0048029">
    <property type="term" value="F:monosaccharide binding"/>
    <property type="evidence" value="ECO:0007669"/>
    <property type="project" value="InterPro"/>
</dbReference>
<dbReference type="PROSITE" id="PS51318">
    <property type="entry name" value="TAT"/>
    <property type="match status" value="1"/>
</dbReference>
<dbReference type="GO" id="GO:0030288">
    <property type="term" value="C:outer membrane-bounded periplasmic space"/>
    <property type="evidence" value="ECO:0007669"/>
    <property type="project" value="TreeGrafter"/>
</dbReference>
<dbReference type="PANTHER" id="PTHR30036">
    <property type="entry name" value="D-XYLOSE-BINDING PERIPLASMIC PROTEIN"/>
    <property type="match status" value="1"/>
</dbReference>
<feature type="signal peptide" evidence="4">
    <location>
        <begin position="1"/>
        <end position="29"/>
    </location>
</feature>
<dbReference type="InterPro" id="IPR050555">
    <property type="entry name" value="Bact_Solute-Bind_Prot2"/>
</dbReference>
<evidence type="ECO:0000313" key="6">
    <source>
        <dbReference type="EMBL" id="NGM19369.1"/>
    </source>
</evidence>
<evidence type="ECO:0000259" key="5">
    <source>
        <dbReference type="Pfam" id="PF13407"/>
    </source>
</evidence>
<keyword evidence="3 4" id="KW-0732">Signal</keyword>
<dbReference type="GO" id="GO:0015753">
    <property type="term" value="P:D-xylose transmembrane transport"/>
    <property type="evidence" value="ECO:0007669"/>
    <property type="project" value="InterPro"/>
</dbReference>
<feature type="chain" id="PRO_5026965284" evidence="4">
    <location>
        <begin position="30"/>
        <end position="354"/>
    </location>
</feature>
<comment type="caution">
    <text evidence="6">The sequence shown here is derived from an EMBL/GenBank/DDBJ whole genome shotgun (WGS) entry which is preliminary data.</text>
</comment>
<evidence type="ECO:0000256" key="2">
    <source>
        <dbReference type="ARBA" id="ARBA00007639"/>
    </source>
</evidence>
<proteinExistence type="inferred from homology"/>
<organism evidence="6 7">
    <name type="scientific">Falsiroseomonas algicola</name>
    <dbReference type="NCBI Taxonomy" id="2716930"/>
    <lineage>
        <taxon>Bacteria</taxon>
        <taxon>Pseudomonadati</taxon>
        <taxon>Pseudomonadota</taxon>
        <taxon>Alphaproteobacteria</taxon>
        <taxon>Acetobacterales</taxon>
        <taxon>Roseomonadaceae</taxon>
        <taxon>Falsiroseomonas</taxon>
    </lineage>
</organism>
<comment type="subcellular location">
    <subcellularLocation>
        <location evidence="1">Periplasm</location>
    </subcellularLocation>
</comment>
<dbReference type="Proteomes" id="UP000475385">
    <property type="component" value="Unassembled WGS sequence"/>
</dbReference>
<dbReference type="EMBL" id="JAAIKB010000001">
    <property type="protein sequence ID" value="NGM19369.1"/>
    <property type="molecule type" value="Genomic_DNA"/>
</dbReference>
<dbReference type="SUPFAM" id="SSF53822">
    <property type="entry name" value="Periplasmic binding protein-like I"/>
    <property type="match status" value="1"/>
</dbReference>
<dbReference type="InterPro" id="IPR028082">
    <property type="entry name" value="Peripla_BP_I"/>
</dbReference>
<protein>
    <submittedName>
        <fullName evidence="6">D-xylose ABC transporter substrate-binding protein</fullName>
    </submittedName>
</protein>
<evidence type="ECO:0000256" key="1">
    <source>
        <dbReference type="ARBA" id="ARBA00004418"/>
    </source>
</evidence>